<dbReference type="GO" id="GO:0010181">
    <property type="term" value="F:FMN binding"/>
    <property type="evidence" value="ECO:0007669"/>
    <property type="project" value="UniProtKB-UniRule"/>
</dbReference>
<feature type="binding site" evidence="9 12">
    <location>
        <begin position="245"/>
        <end position="246"/>
    </location>
    <ligand>
        <name>FMN</name>
        <dbReference type="ChEBI" id="CHEBI:58210"/>
    </ligand>
</feature>
<dbReference type="EMBL" id="AP018933">
    <property type="protein sequence ID" value="BBG30536.1"/>
    <property type="molecule type" value="Genomic_DNA"/>
</dbReference>
<dbReference type="InterPro" id="IPR035587">
    <property type="entry name" value="DUS-like_FMN-bd"/>
</dbReference>
<dbReference type="InterPro" id="IPR032886">
    <property type="entry name" value="DusC"/>
</dbReference>
<dbReference type="Gene3D" id="3.20.20.70">
    <property type="entry name" value="Aldolase class I"/>
    <property type="match status" value="1"/>
</dbReference>
<dbReference type="HAMAP" id="MF_02043">
    <property type="entry name" value="DusC_subfam"/>
    <property type="match status" value="1"/>
</dbReference>
<dbReference type="Pfam" id="PF01207">
    <property type="entry name" value="Dus"/>
    <property type="match status" value="1"/>
</dbReference>
<dbReference type="InterPro" id="IPR042270">
    <property type="entry name" value="DusC_C"/>
</dbReference>
<dbReference type="GO" id="GO:0102262">
    <property type="term" value="F:tRNA-dihydrouridine16 synthase activity"/>
    <property type="evidence" value="ECO:0007669"/>
    <property type="project" value="RHEA"/>
</dbReference>
<proteinExistence type="inferred from homology"/>
<reference evidence="14 15" key="1">
    <citation type="submission" date="2018-09" db="EMBL/GenBank/DDBJ databases">
        <title>Zymobacter palmae IAM14233 (=T109) whole genome analysis.</title>
        <authorList>
            <person name="Yanase H."/>
        </authorList>
    </citation>
    <scope>NUCLEOTIDE SEQUENCE [LARGE SCALE GENOMIC DNA]</scope>
    <source>
        <strain evidence="14 15">IAM14233</strain>
    </source>
</reference>
<keyword evidence="8 9" id="KW-0560">Oxidoreductase</keyword>
<feature type="site" description="Interacts with tRNA; defines subfamily-specific binding signature" evidence="9">
    <location>
        <position position="301"/>
    </location>
</feature>
<dbReference type="PROSITE" id="PS01136">
    <property type="entry name" value="UPF0034"/>
    <property type="match status" value="1"/>
</dbReference>
<dbReference type="GO" id="GO:0000049">
    <property type="term" value="F:tRNA binding"/>
    <property type="evidence" value="ECO:0007669"/>
    <property type="project" value="UniProtKB-UniRule"/>
</dbReference>
<dbReference type="PIRSF" id="PIRSF006621">
    <property type="entry name" value="Dus"/>
    <property type="match status" value="1"/>
</dbReference>
<keyword evidence="5 9" id="KW-0819">tRNA processing</keyword>
<dbReference type="KEGG" id="zpl:ZBT109_1786"/>
<comment type="catalytic activity">
    <reaction evidence="9">
        <text>5,6-dihydrouridine(16) in tRNA + NADP(+) = uridine(16) in tRNA + NADPH + H(+)</text>
        <dbReference type="Rhea" id="RHEA:53376"/>
        <dbReference type="Rhea" id="RHEA-COMP:13543"/>
        <dbReference type="Rhea" id="RHEA-COMP:13544"/>
        <dbReference type="ChEBI" id="CHEBI:15378"/>
        <dbReference type="ChEBI" id="CHEBI:57783"/>
        <dbReference type="ChEBI" id="CHEBI:58349"/>
        <dbReference type="ChEBI" id="CHEBI:65315"/>
        <dbReference type="ChEBI" id="CHEBI:74443"/>
    </reaction>
</comment>
<feature type="binding site" evidence="9 12">
    <location>
        <position position="91"/>
    </location>
    <ligand>
        <name>FMN</name>
        <dbReference type="ChEBI" id="CHEBI:58210"/>
    </ligand>
</feature>
<keyword evidence="3 9" id="KW-0285">Flavoprotein</keyword>
<comment type="cofactor">
    <cofactor evidence="1 9 10 12">
        <name>FMN</name>
        <dbReference type="ChEBI" id="CHEBI:58210"/>
    </cofactor>
</comment>
<dbReference type="CDD" id="cd02801">
    <property type="entry name" value="DUS_like_FMN"/>
    <property type="match status" value="1"/>
</dbReference>
<dbReference type="PANTHER" id="PTHR45846">
    <property type="entry name" value="TRNA-DIHYDROURIDINE(47) SYNTHASE [NAD(P)(+)]-LIKE"/>
    <property type="match status" value="1"/>
</dbReference>
<evidence type="ECO:0000256" key="9">
    <source>
        <dbReference type="HAMAP-Rule" id="MF_02043"/>
    </source>
</evidence>
<evidence type="ECO:0000256" key="7">
    <source>
        <dbReference type="ARBA" id="ARBA00022884"/>
    </source>
</evidence>
<feature type="active site" description="Proton donor" evidence="9 11">
    <location>
        <position position="121"/>
    </location>
</feature>
<feature type="binding site" evidence="9 12">
    <location>
        <position position="161"/>
    </location>
    <ligand>
        <name>FMN</name>
        <dbReference type="ChEBI" id="CHEBI:58210"/>
    </ligand>
</feature>
<dbReference type="SUPFAM" id="SSF51395">
    <property type="entry name" value="FMN-linked oxidoreductases"/>
    <property type="match status" value="1"/>
</dbReference>
<feature type="site" description="Interacts with tRNA; defines subfamily-specific binding signature" evidence="9">
    <location>
        <position position="58"/>
    </location>
</feature>
<evidence type="ECO:0000256" key="8">
    <source>
        <dbReference type="ARBA" id="ARBA00023002"/>
    </source>
</evidence>
<comment type="function">
    <text evidence="9">Catalyzes the synthesis of 5,6-dihydrouridine (D), a modified base found in the D-loop of most tRNAs, via the reduction of the C5-C6 double bond in target uridines. Specifically modifies U16 in tRNAs.</text>
</comment>
<evidence type="ECO:0000256" key="11">
    <source>
        <dbReference type="PIRSR" id="PIRSR006621-1"/>
    </source>
</evidence>
<gene>
    <name evidence="9" type="primary">dusC</name>
    <name evidence="14" type="ORF">ZBT109_1786</name>
</gene>
<dbReference type="PANTHER" id="PTHR45846:SF1">
    <property type="entry name" value="TRNA-DIHYDROURIDINE(47) SYNTHASE [NAD(P)(+)]-LIKE"/>
    <property type="match status" value="1"/>
</dbReference>
<protein>
    <recommendedName>
        <fullName evidence="9">tRNA-dihydrouridine(16) synthase</fullName>
        <ecNumber evidence="9">1.3.1.-</ecNumber>
    </recommendedName>
    <alternativeName>
        <fullName evidence="9">U16-specific dihydrouridine synthase</fullName>
        <shortName evidence="9">U16-specific Dus</shortName>
    </alternativeName>
    <alternativeName>
        <fullName evidence="9">tRNA-dihydrouridine synthase C</fullName>
    </alternativeName>
</protein>
<keyword evidence="2 9" id="KW-0820">tRNA-binding</keyword>
<feature type="site" description="Interacts with tRNA" evidence="9">
    <location>
        <position position="118"/>
    </location>
</feature>
<dbReference type="GO" id="GO:0050660">
    <property type="term" value="F:flavin adenine dinucleotide binding"/>
    <property type="evidence" value="ECO:0007669"/>
    <property type="project" value="InterPro"/>
</dbReference>
<accession>A0A348HFY4</accession>
<comment type="caution">
    <text evidence="9">Lacks conserved residue(s) required for the propagation of feature annotation.</text>
</comment>
<organism evidence="14 15">
    <name type="scientific">Zymobacter palmae</name>
    <dbReference type="NCBI Taxonomy" id="33074"/>
    <lineage>
        <taxon>Bacteria</taxon>
        <taxon>Pseudomonadati</taxon>
        <taxon>Pseudomonadota</taxon>
        <taxon>Gammaproteobacteria</taxon>
        <taxon>Oceanospirillales</taxon>
        <taxon>Halomonadaceae</taxon>
        <taxon>Zymobacter group</taxon>
        <taxon>Zymobacter</taxon>
    </lineage>
</organism>
<dbReference type="Proteomes" id="UP000267342">
    <property type="component" value="Chromosome"/>
</dbReference>
<sequence length="340" mass="36884">MFGTALPAMPPAAYYADPSASRAGLIGLAPMEGVIDVTTRRLLSAQGGLDWVVTEFVRVVDQPLPPRVFHRLCPELAQGAATADGTPVQLQLLGSDPTAMAENARIAVGCGATALDINFGCPAKTVNRHGGGASMLKSPSDIHATVAAVCRAVPDTPVSAKLRLGFEDRQLALQCAAAAVQGGARWLTLHARTRKEGYRPPAHWEWIARIRHHVNVPIVANGDIWTLEDYWQARALSGCRNVMIGRGLLSDPLLAARIRHWQRTGEQLPTTQWAERAAVLRAFAEGLADDLPEKVVVSLIKQWLSLMRQHDTEAAERFVHLRTLRHTDDLLDALDGPATP</sequence>
<dbReference type="InterPro" id="IPR018517">
    <property type="entry name" value="tRNA_hU_synthase_CS"/>
</dbReference>
<evidence type="ECO:0000313" key="15">
    <source>
        <dbReference type="Proteomes" id="UP000267342"/>
    </source>
</evidence>
<feature type="binding site" evidence="9">
    <location>
        <begin position="221"/>
        <end position="223"/>
    </location>
    <ligand>
        <name>FMN</name>
        <dbReference type="ChEBI" id="CHEBI:58210"/>
    </ligand>
</feature>
<evidence type="ECO:0000256" key="1">
    <source>
        <dbReference type="ARBA" id="ARBA00001917"/>
    </source>
</evidence>
<comment type="catalytic activity">
    <reaction evidence="9">
        <text>5,6-dihydrouridine(16) in tRNA + NAD(+) = uridine(16) in tRNA + NADH + H(+)</text>
        <dbReference type="Rhea" id="RHEA:53380"/>
        <dbReference type="Rhea" id="RHEA-COMP:13543"/>
        <dbReference type="Rhea" id="RHEA-COMP:13544"/>
        <dbReference type="ChEBI" id="CHEBI:15378"/>
        <dbReference type="ChEBI" id="CHEBI:57540"/>
        <dbReference type="ChEBI" id="CHEBI:57945"/>
        <dbReference type="ChEBI" id="CHEBI:65315"/>
        <dbReference type="ChEBI" id="CHEBI:74443"/>
    </reaction>
</comment>
<evidence type="ECO:0000256" key="12">
    <source>
        <dbReference type="PIRSR" id="PIRSR006621-2"/>
    </source>
</evidence>
<feature type="domain" description="DUS-like FMN-binding" evidence="13">
    <location>
        <begin position="28"/>
        <end position="311"/>
    </location>
</feature>
<evidence type="ECO:0000256" key="2">
    <source>
        <dbReference type="ARBA" id="ARBA00022555"/>
    </source>
</evidence>
<evidence type="ECO:0000313" key="14">
    <source>
        <dbReference type="EMBL" id="BBG30536.1"/>
    </source>
</evidence>
<feature type="site" description="Interacts with tRNA; defines subfamily-specific binding signature" evidence="9">
    <location>
        <position position="322"/>
    </location>
</feature>
<evidence type="ECO:0000256" key="3">
    <source>
        <dbReference type="ARBA" id="ARBA00022630"/>
    </source>
</evidence>
<evidence type="ECO:0000259" key="13">
    <source>
        <dbReference type="Pfam" id="PF01207"/>
    </source>
</evidence>
<dbReference type="InterPro" id="IPR013785">
    <property type="entry name" value="Aldolase_TIM"/>
</dbReference>
<keyword evidence="12" id="KW-0547">Nucleotide-binding</keyword>
<evidence type="ECO:0000256" key="10">
    <source>
        <dbReference type="PIRNR" id="PIRNR006621"/>
    </source>
</evidence>
<feature type="site" description="Interacts with tRNA" evidence="9">
    <location>
        <position position="198"/>
    </location>
</feature>
<keyword evidence="4 9" id="KW-0288">FMN</keyword>
<evidence type="ECO:0000256" key="6">
    <source>
        <dbReference type="ARBA" id="ARBA00022857"/>
    </source>
</evidence>
<comment type="similarity">
    <text evidence="10">Belongs to the dus family.</text>
</comment>
<dbReference type="Gene3D" id="1.20.225.30">
    <property type="entry name" value="Dihydrouridine synthase, C-terminal recognition domain"/>
    <property type="match status" value="1"/>
</dbReference>
<dbReference type="EC" id="1.3.1.-" evidence="9"/>
<evidence type="ECO:0000256" key="4">
    <source>
        <dbReference type="ARBA" id="ARBA00022643"/>
    </source>
</evidence>
<dbReference type="AlphaFoldDB" id="A0A348HFY4"/>
<keyword evidence="6 9" id="KW-0521">NADP</keyword>
<name>A0A348HFY4_9GAMM</name>
<keyword evidence="15" id="KW-1185">Reference proteome</keyword>
<dbReference type="STRING" id="1123510.GCA_000620025_00970"/>
<feature type="binding site" evidence="12">
    <location>
        <position position="190"/>
    </location>
    <ligand>
        <name>FMN</name>
        <dbReference type="ChEBI" id="CHEBI:58210"/>
    </ligand>
</feature>
<keyword evidence="7 9" id="KW-0694">RNA-binding</keyword>
<evidence type="ECO:0000256" key="5">
    <source>
        <dbReference type="ARBA" id="ARBA00022694"/>
    </source>
</evidence>
<dbReference type="InterPro" id="IPR001269">
    <property type="entry name" value="DUS_fam"/>
</dbReference>
<comment type="similarity">
    <text evidence="9">Belongs to the Dus family. DusC subfamily.</text>
</comment>